<comment type="caution">
    <text evidence="10">The sequence shown here is derived from an EMBL/GenBank/DDBJ whole genome shotgun (WGS) entry which is preliminary data.</text>
</comment>
<dbReference type="AlphaFoldDB" id="A0AAN5CGY3"/>
<dbReference type="PANTHER" id="PTHR10763:SF23">
    <property type="entry name" value="ORIGIN RECOGNITION COMPLEX SUBUNIT 1"/>
    <property type="match status" value="1"/>
</dbReference>
<evidence type="ECO:0000256" key="2">
    <source>
        <dbReference type="ARBA" id="ARBA00008398"/>
    </source>
</evidence>
<dbReference type="SUPFAM" id="SSF52540">
    <property type="entry name" value="P-loop containing nucleoside triphosphate hydrolases"/>
    <property type="match status" value="2"/>
</dbReference>
<feature type="compositionally biased region" description="Basic and acidic residues" evidence="8">
    <location>
        <begin position="791"/>
        <end position="802"/>
    </location>
</feature>
<dbReference type="InterPro" id="IPR003959">
    <property type="entry name" value="ATPase_AAA_core"/>
</dbReference>
<accession>A0AAN5CGY3</accession>
<evidence type="ECO:0000256" key="6">
    <source>
        <dbReference type="ARBA" id="ARBA00023242"/>
    </source>
</evidence>
<dbReference type="Pfam" id="PF22606">
    <property type="entry name" value="Cdc6-ORC-like_ATPase_lid"/>
    <property type="match status" value="1"/>
</dbReference>
<keyword evidence="5 7" id="KW-0238">DNA-binding</keyword>
<feature type="region of interest" description="Disordered" evidence="8">
    <location>
        <begin position="777"/>
        <end position="802"/>
    </location>
</feature>
<keyword evidence="7" id="KW-0547">Nucleotide-binding</keyword>
<dbReference type="SUPFAM" id="SSF46785">
    <property type="entry name" value="Winged helix' DNA-binding domain"/>
    <property type="match status" value="1"/>
</dbReference>
<comment type="subunit">
    <text evidence="7">ORC is composed of six subunits.</text>
</comment>
<dbReference type="InterPro" id="IPR050311">
    <property type="entry name" value="ORC1/CDC6"/>
</dbReference>
<comment type="similarity">
    <text evidence="2 7">Belongs to the ORC1 family.</text>
</comment>
<feature type="compositionally biased region" description="Low complexity" evidence="8">
    <location>
        <begin position="127"/>
        <end position="155"/>
    </location>
</feature>
<organism evidence="10 11">
    <name type="scientific">Pristionchus mayeri</name>
    <dbReference type="NCBI Taxonomy" id="1317129"/>
    <lineage>
        <taxon>Eukaryota</taxon>
        <taxon>Metazoa</taxon>
        <taxon>Ecdysozoa</taxon>
        <taxon>Nematoda</taxon>
        <taxon>Chromadorea</taxon>
        <taxon>Rhabditida</taxon>
        <taxon>Rhabditina</taxon>
        <taxon>Diplogasteromorpha</taxon>
        <taxon>Diplogasteroidea</taxon>
        <taxon>Neodiplogasteridae</taxon>
        <taxon>Pristionchus</taxon>
    </lineage>
</organism>
<dbReference type="InterPro" id="IPR036390">
    <property type="entry name" value="WH_DNA-bd_sf"/>
</dbReference>
<keyword evidence="4" id="KW-0479">Metal-binding</keyword>
<dbReference type="SMART" id="SM00382">
    <property type="entry name" value="AAA"/>
    <property type="match status" value="1"/>
</dbReference>
<feature type="domain" description="AAA+ ATPase" evidence="9">
    <location>
        <begin position="214"/>
        <end position="368"/>
    </location>
</feature>
<feature type="region of interest" description="Disordered" evidence="8">
    <location>
        <begin position="1"/>
        <end position="27"/>
    </location>
</feature>
<dbReference type="InterPro" id="IPR003593">
    <property type="entry name" value="AAA+_ATPase"/>
</dbReference>
<gene>
    <name evidence="10" type="ORF">PMAYCL1PPCAC_14387</name>
</gene>
<evidence type="ECO:0000256" key="5">
    <source>
        <dbReference type="ARBA" id="ARBA00023125"/>
    </source>
</evidence>
<comment type="subcellular location">
    <subcellularLocation>
        <location evidence="1 7">Nucleus</location>
    </subcellularLocation>
</comment>
<dbReference type="Gene3D" id="1.10.8.60">
    <property type="match status" value="1"/>
</dbReference>
<dbReference type="Proteomes" id="UP001328107">
    <property type="component" value="Unassembled WGS sequence"/>
</dbReference>
<dbReference type="GO" id="GO:0016887">
    <property type="term" value="F:ATP hydrolysis activity"/>
    <property type="evidence" value="ECO:0007669"/>
    <property type="project" value="InterPro"/>
</dbReference>
<dbReference type="InterPro" id="IPR015163">
    <property type="entry name" value="Cdc6_C"/>
</dbReference>
<dbReference type="InterPro" id="IPR054425">
    <property type="entry name" value="Cdc6_ORC1-like_ATPase_lid"/>
</dbReference>
<name>A0AAN5CGY3_9BILA</name>
<protein>
    <recommendedName>
        <fullName evidence="7">Origin recognition complex subunit 1</fullName>
    </recommendedName>
</protein>
<dbReference type="GO" id="GO:0005664">
    <property type="term" value="C:nuclear origin of replication recognition complex"/>
    <property type="evidence" value="ECO:0007669"/>
    <property type="project" value="TreeGrafter"/>
</dbReference>
<proteinExistence type="inferred from homology"/>
<feature type="compositionally biased region" description="Acidic residues" evidence="8">
    <location>
        <begin position="87"/>
        <end position="117"/>
    </location>
</feature>
<dbReference type="GO" id="GO:0006270">
    <property type="term" value="P:DNA replication initiation"/>
    <property type="evidence" value="ECO:0007669"/>
    <property type="project" value="TreeGrafter"/>
</dbReference>
<evidence type="ECO:0000256" key="4">
    <source>
        <dbReference type="ARBA" id="ARBA00022723"/>
    </source>
</evidence>
<keyword evidence="7" id="KW-0067">ATP-binding</keyword>
<evidence type="ECO:0000256" key="7">
    <source>
        <dbReference type="RuleBase" id="RU365058"/>
    </source>
</evidence>
<feature type="compositionally biased region" description="Low complexity" evidence="8">
    <location>
        <begin position="584"/>
        <end position="597"/>
    </location>
</feature>
<dbReference type="GO" id="GO:0003688">
    <property type="term" value="F:DNA replication origin binding"/>
    <property type="evidence" value="ECO:0007669"/>
    <property type="project" value="TreeGrafter"/>
</dbReference>
<evidence type="ECO:0000313" key="11">
    <source>
        <dbReference type="Proteomes" id="UP001328107"/>
    </source>
</evidence>
<keyword evidence="6 7" id="KW-0539">Nucleus</keyword>
<comment type="function">
    <text evidence="7">Component of the origin recognition complex (ORC) that binds origins of replication. DNA-binding is ATP-dependent, however specific DNA sequences that define origins of replication have not been identified so far. ORC is required to assemble the pre-replication complex necessary to initiate DNA replication.</text>
</comment>
<keyword evidence="11" id="KW-1185">Reference proteome</keyword>
<reference evidence="11" key="1">
    <citation type="submission" date="2022-10" db="EMBL/GenBank/DDBJ databases">
        <title>Genome assembly of Pristionchus species.</title>
        <authorList>
            <person name="Yoshida K."/>
            <person name="Sommer R.J."/>
        </authorList>
    </citation>
    <scope>NUCLEOTIDE SEQUENCE [LARGE SCALE GENOMIC DNA]</scope>
    <source>
        <strain evidence="11">RS5460</strain>
    </source>
</reference>
<feature type="region of interest" description="Disordered" evidence="8">
    <location>
        <begin position="47"/>
        <end position="155"/>
    </location>
</feature>
<feature type="non-terminal residue" evidence="10">
    <location>
        <position position="1"/>
    </location>
</feature>
<feature type="region of interest" description="Disordered" evidence="8">
    <location>
        <begin position="579"/>
        <end position="598"/>
    </location>
</feature>
<dbReference type="Gene3D" id="3.40.50.300">
    <property type="entry name" value="P-loop containing nucleotide triphosphate hydrolases"/>
    <property type="match status" value="2"/>
</dbReference>
<evidence type="ECO:0000256" key="3">
    <source>
        <dbReference type="ARBA" id="ARBA00022705"/>
    </source>
</evidence>
<dbReference type="GO" id="GO:0005524">
    <property type="term" value="F:ATP binding"/>
    <property type="evidence" value="ECO:0007669"/>
    <property type="project" value="UniProtKB-KW"/>
</dbReference>
<keyword evidence="3 7" id="KW-0235">DNA replication</keyword>
<dbReference type="Pfam" id="PF00004">
    <property type="entry name" value="AAA"/>
    <property type="match status" value="1"/>
</dbReference>
<evidence type="ECO:0000256" key="8">
    <source>
        <dbReference type="SAM" id="MobiDB-lite"/>
    </source>
</evidence>
<dbReference type="Pfam" id="PF09079">
    <property type="entry name" value="WHD_Cdc6"/>
    <property type="match status" value="1"/>
</dbReference>
<evidence type="ECO:0000259" key="9">
    <source>
        <dbReference type="SMART" id="SM00382"/>
    </source>
</evidence>
<evidence type="ECO:0000256" key="1">
    <source>
        <dbReference type="ARBA" id="ARBA00004123"/>
    </source>
</evidence>
<sequence>TMTRATPGRTATVADPTPMRERTPTRSTVAKELAYTPIKDVNLKLRLARATSETGEETWRARSMKTPRTEGRPPARVATIAKRDKDYEPEDVDMESSGSEEGEESSSDSESEPEEEEETRRTRQRGSRAAASRSVSRARGAAAAGKGRSAATGFRLEMDEDDDRLDLSKAPSNLAAALDRLAVYRCPRGTLLCRERECAAIKEFIKAAVAPTGISSACYISGVPGTGKTASVLSMLNEVASSARSRFVFIKCNAMYFSDPKMVFTEILAEYERQSGVEKVKRIAGTQARKKLNTMFERVDSSRLPVLILVDELDQLSTKKQELIYDVFNWSSVEAARVSIISIANTLDLPERMLNQRICSRLGMNRIVFQPYSHEEIVQIVMSKLGGISTTSKKTSPSKGGRMREEESIIEDKSIEIAARKVAAISGDLRKAMDILRAAIEAAIRKGEKKLTFEQVKDAISAASETLLVLAVRSLAAHQKMIFEAAVDIVRTRDVLDFSMGELIEKYELIARIANHIDPINYDGVCRIVLQLCSMGLVKFVNPNEPARFRRRLRLLPAVHDASSALKIVDQKQKEGGATARAWTSMSSTDSSSDTSMRGVMERVRARLSTRLYGVDEQLKSLGDLMSAVRGGKGGSVIVYGQEESGRSAVIDRALEQHANGVHTQHLWLSRLGTETNALQTLLDSEASKEPRIIVVDSADDLVCKSKQALLYRLLDRAKTGPWLVLLIITNQDMISSLEKRVRSRLPNARVFTGEAIGEEEWSRLFEALLTEEKRKEEGKKVAAKSKSKKGKETKSEEGKDENGAKWAEFVNRFLADEKVQRLVLRLYEYSGQLAVAKRVLNTWLMVLNASDVEEAMNPVADVVHSQSSFRHAIDDFCRAVEMTVPLREEMKMKISDLTHRSFCVLAAAARRIRCNPTGTFAYGKIAIDFIHQCNHVDRRMLPDSELQTFKELDRLCDSGLLAAVGPATQAHSYRQIALNCPLLLLLTHIREHCRNAVALKEWFESQPVS</sequence>
<dbReference type="EMBL" id="BTRK01000003">
    <property type="protein sequence ID" value="GMR44192.1"/>
    <property type="molecule type" value="Genomic_DNA"/>
</dbReference>
<dbReference type="GO" id="GO:0046872">
    <property type="term" value="F:metal ion binding"/>
    <property type="evidence" value="ECO:0007669"/>
    <property type="project" value="UniProtKB-KW"/>
</dbReference>
<dbReference type="PANTHER" id="PTHR10763">
    <property type="entry name" value="CELL DIVISION CONTROL PROTEIN 6-RELATED"/>
    <property type="match status" value="1"/>
</dbReference>
<dbReference type="GO" id="GO:0033314">
    <property type="term" value="P:mitotic DNA replication checkpoint signaling"/>
    <property type="evidence" value="ECO:0007669"/>
    <property type="project" value="TreeGrafter"/>
</dbReference>
<dbReference type="InterPro" id="IPR027417">
    <property type="entry name" value="P-loop_NTPase"/>
</dbReference>
<evidence type="ECO:0000313" key="10">
    <source>
        <dbReference type="EMBL" id="GMR44192.1"/>
    </source>
</evidence>